<evidence type="ECO:0000256" key="1">
    <source>
        <dbReference type="ARBA" id="ARBA00023125"/>
    </source>
</evidence>
<dbReference type="PANTHER" id="PTHR30055">
    <property type="entry name" value="HTH-TYPE TRANSCRIPTIONAL REGULATOR RUTR"/>
    <property type="match status" value="1"/>
</dbReference>
<protein>
    <submittedName>
        <fullName evidence="4">TetR/AcrR family transcriptional regulator</fullName>
    </submittedName>
</protein>
<proteinExistence type="predicted"/>
<dbReference type="AlphaFoldDB" id="A0A941EQ17"/>
<dbReference type="EMBL" id="JAGSOG010000001">
    <property type="protein sequence ID" value="MBR7831664.1"/>
    <property type="molecule type" value="Genomic_DNA"/>
</dbReference>
<dbReference type="Gene3D" id="1.10.357.10">
    <property type="entry name" value="Tetracycline Repressor, domain 2"/>
    <property type="match status" value="1"/>
</dbReference>
<dbReference type="SUPFAM" id="SSF46689">
    <property type="entry name" value="Homeodomain-like"/>
    <property type="match status" value="1"/>
</dbReference>
<reference evidence="4" key="1">
    <citation type="submission" date="2021-04" db="EMBL/GenBank/DDBJ databases">
        <title>Genome based classification of Actinospica acidithermotolerans sp. nov., an actinobacterium isolated from an Indonesian hot spring.</title>
        <authorList>
            <person name="Kusuma A.B."/>
            <person name="Putra K.E."/>
            <person name="Nafisah S."/>
            <person name="Loh J."/>
            <person name="Nouioui I."/>
            <person name="Goodfellow M."/>
        </authorList>
    </citation>
    <scope>NUCLEOTIDE SEQUENCE</scope>
    <source>
        <strain evidence="4">CSCA 57</strain>
    </source>
</reference>
<dbReference type="GO" id="GO:0000976">
    <property type="term" value="F:transcription cis-regulatory region binding"/>
    <property type="evidence" value="ECO:0007669"/>
    <property type="project" value="TreeGrafter"/>
</dbReference>
<name>A0A941EQ17_9ACTN</name>
<comment type="caution">
    <text evidence="4">The sequence shown here is derived from an EMBL/GenBank/DDBJ whole genome shotgun (WGS) entry which is preliminary data.</text>
</comment>
<keyword evidence="1 2" id="KW-0238">DNA-binding</keyword>
<dbReference type="Pfam" id="PF00440">
    <property type="entry name" value="TetR_N"/>
    <property type="match status" value="1"/>
</dbReference>
<dbReference type="Gene3D" id="1.10.10.60">
    <property type="entry name" value="Homeodomain-like"/>
    <property type="match status" value="1"/>
</dbReference>
<dbReference type="SUPFAM" id="SSF48498">
    <property type="entry name" value="Tetracyclin repressor-like, C-terminal domain"/>
    <property type="match status" value="1"/>
</dbReference>
<evidence type="ECO:0000259" key="3">
    <source>
        <dbReference type="PROSITE" id="PS50977"/>
    </source>
</evidence>
<gene>
    <name evidence="4" type="ORF">KDL01_00235</name>
</gene>
<sequence length="205" mass="22121">MSTVGDRQILNAARACVLAAGVHETTFNDIARRAGVSRMTLYRRYSDVGSLISELLGREFARILREHTQIPPEAPPDPRPARQRLVETVLAVVEAFQEDPLMSQVLDAEPEILMPYLFNKFGSTQQIAIDLLAHRLDAGHRDGSIRAGSVAVQAHAIVLTVQSFIVSASASGPVPADRLRTELSLILEGYLRPCAPGTGAQSAAG</sequence>
<dbReference type="InterPro" id="IPR036271">
    <property type="entry name" value="Tet_transcr_reg_TetR-rel_C_sf"/>
</dbReference>
<dbReference type="InterPro" id="IPR009057">
    <property type="entry name" value="Homeodomain-like_sf"/>
</dbReference>
<feature type="domain" description="HTH tetR-type" evidence="3">
    <location>
        <begin position="3"/>
        <end position="63"/>
    </location>
</feature>
<dbReference type="PROSITE" id="PS50977">
    <property type="entry name" value="HTH_TETR_2"/>
    <property type="match status" value="1"/>
</dbReference>
<evidence type="ECO:0000313" key="4">
    <source>
        <dbReference type="EMBL" id="MBR7831664.1"/>
    </source>
</evidence>
<dbReference type="InterPro" id="IPR050109">
    <property type="entry name" value="HTH-type_TetR-like_transc_reg"/>
</dbReference>
<dbReference type="RefSeq" id="WP_212526195.1">
    <property type="nucleotide sequence ID" value="NZ_JAGSOG010000001.1"/>
</dbReference>
<keyword evidence="5" id="KW-1185">Reference proteome</keyword>
<dbReference type="InterPro" id="IPR001647">
    <property type="entry name" value="HTH_TetR"/>
</dbReference>
<feature type="DNA-binding region" description="H-T-H motif" evidence="2">
    <location>
        <begin position="26"/>
        <end position="45"/>
    </location>
</feature>
<evidence type="ECO:0000256" key="2">
    <source>
        <dbReference type="PROSITE-ProRule" id="PRU00335"/>
    </source>
</evidence>
<organism evidence="4 5">
    <name type="scientific">Actinospica durhamensis</name>
    <dbReference type="NCBI Taxonomy" id="1508375"/>
    <lineage>
        <taxon>Bacteria</taxon>
        <taxon>Bacillati</taxon>
        <taxon>Actinomycetota</taxon>
        <taxon>Actinomycetes</taxon>
        <taxon>Catenulisporales</taxon>
        <taxon>Actinospicaceae</taxon>
        <taxon>Actinospica</taxon>
    </lineage>
</organism>
<dbReference type="Proteomes" id="UP000675781">
    <property type="component" value="Unassembled WGS sequence"/>
</dbReference>
<accession>A0A941EQ17</accession>
<evidence type="ECO:0000313" key="5">
    <source>
        <dbReference type="Proteomes" id="UP000675781"/>
    </source>
</evidence>
<dbReference type="GO" id="GO:0003700">
    <property type="term" value="F:DNA-binding transcription factor activity"/>
    <property type="evidence" value="ECO:0007669"/>
    <property type="project" value="TreeGrafter"/>
</dbReference>
<dbReference type="PANTHER" id="PTHR30055:SF153">
    <property type="entry name" value="HTH-TYPE TRANSCRIPTIONAL REPRESSOR RV3405C"/>
    <property type="match status" value="1"/>
</dbReference>